<comment type="catalytic activity">
    <reaction evidence="12">
        <text>Preferential cleavage: (Ac)2-L-Lys-D-Ala-|-D-Ala. Also transpeptidation of peptidyl-alanyl moieties that are N-acyl substituents of D-alanine.</text>
        <dbReference type="EC" id="3.4.16.4"/>
    </reaction>
</comment>
<dbReference type="Proteomes" id="UP000675781">
    <property type="component" value="Unassembled WGS sequence"/>
</dbReference>
<proteinExistence type="inferred from homology"/>
<feature type="signal peptide" evidence="15">
    <location>
        <begin position="1"/>
        <end position="20"/>
    </location>
</feature>
<protein>
    <submittedName>
        <fullName evidence="18">Penicillin-binding protein</fullName>
    </submittedName>
</protein>
<feature type="region of interest" description="Disordered" evidence="14">
    <location>
        <begin position="439"/>
        <end position="458"/>
    </location>
</feature>
<dbReference type="GO" id="GO:0006508">
    <property type="term" value="P:proteolysis"/>
    <property type="evidence" value="ECO:0007669"/>
    <property type="project" value="UniProtKB-KW"/>
</dbReference>
<feature type="compositionally biased region" description="Low complexity" evidence="14">
    <location>
        <begin position="439"/>
        <end position="451"/>
    </location>
</feature>
<dbReference type="GO" id="GO:0008955">
    <property type="term" value="F:peptidoglycan glycosyltransferase activity"/>
    <property type="evidence" value="ECO:0007669"/>
    <property type="project" value="UniProtKB-EC"/>
</dbReference>
<evidence type="ECO:0000313" key="19">
    <source>
        <dbReference type="Proteomes" id="UP000675781"/>
    </source>
</evidence>
<evidence type="ECO:0000259" key="17">
    <source>
        <dbReference type="Pfam" id="PF00912"/>
    </source>
</evidence>
<keyword evidence="8" id="KW-0133">Cell shape</keyword>
<keyword evidence="4" id="KW-0645">Protease</keyword>
<comment type="catalytic activity">
    <reaction evidence="13">
        <text>[GlcNAc-(1-&gt;4)-Mur2Ac(oyl-L-Ala-gamma-D-Glu-L-Lys-D-Ala-D-Ala)](n)-di-trans,octa-cis-undecaprenyl diphosphate + beta-D-GlcNAc-(1-&gt;4)-Mur2Ac(oyl-L-Ala-gamma-D-Glu-L-Lys-D-Ala-D-Ala)-di-trans,octa-cis-undecaprenyl diphosphate = [GlcNAc-(1-&gt;4)-Mur2Ac(oyl-L-Ala-gamma-D-Glu-L-Lys-D-Ala-D-Ala)](n+1)-di-trans,octa-cis-undecaprenyl diphosphate + di-trans,octa-cis-undecaprenyl diphosphate + H(+)</text>
        <dbReference type="Rhea" id="RHEA:23708"/>
        <dbReference type="Rhea" id="RHEA-COMP:9602"/>
        <dbReference type="Rhea" id="RHEA-COMP:9603"/>
        <dbReference type="ChEBI" id="CHEBI:15378"/>
        <dbReference type="ChEBI" id="CHEBI:58405"/>
        <dbReference type="ChEBI" id="CHEBI:60033"/>
        <dbReference type="ChEBI" id="CHEBI:78435"/>
        <dbReference type="EC" id="2.4.99.28"/>
    </reaction>
</comment>
<dbReference type="InterPro" id="IPR001460">
    <property type="entry name" value="PCN-bd_Tpept"/>
</dbReference>
<evidence type="ECO:0000256" key="1">
    <source>
        <dbReference type="ARBA" id="ARBA00007090"/>
    </source>
</evidence>
<keyword evidence="3" id="KW-0121">Carboxypeptidase</keyword>
<feature type="domain" description="Glycosyl transferase family 51" evidence="17">
    <location>
        <begin position="67"/>
        <end position="245"/>
    </location>
</feature>
<evidence type="ECO:0000256" key="9">
    <source>
        <dbReference type="ARBA" id="ARBA00022984"/>
    </source>
</evidence>
<comment type="similarity">
    <text evidence="1">In the C-terminal section; belongs to the transpeptidase family.</text>
</comment>
<keyword evidence="10" id="KW-0511">Multifunctional enzyme</keyword>
<feature type="domain" description="Penicillin-binding protein transpeptidase" evidence="16">
    <location>
        <begin position="353"/>
        <end position="665"/>
    </location>
</feature>
<dbReference type="EMBL" id="JAGSOG010000136">
    <property type="protein sequence ID" value="MBR7836320.1"/>
    <property type="molecule type" value="Genomic_DNA"/>
</dbReference>
<comment type="similarity">
    <text evidence="2">In the N-terminal section; belongs to the glycosyltransferase 51 family.</text>
</comment>
<dbReference type="GO" id="GO:0009252">
    <property type="term" value="P:peptidoglycan biosynthetic process"/>
    <property type="evidence" value="ECO:0007669"/>
    <property type="project" value="UniProtKB-KW"/>
</dbReference>
<evidence type="ECO:0000256" key="13">
    <source>
        <dbReference type="ARBA" id="ARBA00049902"/>
    </source>
</evidence>
<evidence type="ECO:0000259" key="16">
    <source>
        <dbReference type="Pfam" id="PF00905"/>
    </source>
</evidence>
<dbReference type="RefSeq" id="WP_212530800.1">
    <property type="nucleotide sequence ID" value="NZ_JAGSOG010000136.1"/>
</dbReference>
<dbReference type="InterPro" id="IPR012338">
    <property type="entry name" value="Beta-lactam/transpept-like"/>
</dbReference>
<dbReference type="Gene3D" id="1.10.3810.10">
    <property type="entry name" value="Biosynthetic peptidoglycan transglycosylase-like"/>
    <property type="match status" value="1"/>
</dbReference>
<dbReference type="SUPFAM" id="SSF53955">
    <property type="entry name" value="Lysozyme-like"/>
    <property type="match status" value="1"/>
</dbReference>
<dbReference type="InterPro" id="IPR050396">
    <property type="entry name" value="Glycosyltr_51/Transpeptidase"/>
</dbReference>
<dbReference type="Gene3D" id="3.40.710.10">
    <property type="entry name" value="DD-peptidase/beta-lactamase superfamily"/>
    <property type="match status" value="1"/>
</dbReference>
<dbReference type="GO" id="GO:0008360">
    <property type="term" value="P:regulation of cell shape"/>
    <property type="evidence" value="ECO:0007669"/>
    <property type="project" value="UniProtKB-KW"/>
</dbReference>
<keyword evidence="15" id="KW-0732">Signal</keyword>
<dbReference type="FunFam" id="1.10.3810.10:FF:000001">
    <property type="entry name" value="Penicillin-binding protein 1A"/>
    <property type="match status" value="1"/>
</dbReference>
<dbReference type="InterPro" id="IPR036950">
    <property type="entry name" value="PBP_transglycosylase"/>
</dbReference>
<dbReference type="PANTHER" id="PTHR32282">
    <property type="entry name" value="BINDING PROTEIN TRANSPEPTIDASE, PUTATIVE-RELATED"/>
    <property type="match status" value="1"/>
</dbReference>
<reference evidence="18" key="1">
    <citation type="submission" date="2021-04" db="EMBL/GenBank/DDBJ databases">
        <title>Genome based classification of Actinospica acidithermotolerans sp. nov., an actinobacterium isolated from an Indonesian hot spring.</title>
        <authorList>
            <person name="Kusuma A.B."/>
            <person name="Putra K.E."/>
            <person name="Nafisah S."/>
            <person name="Loh J."/>
            <person name="Nouioui I."/>
            <person name="Goodfellow M."/>
        </authorList>
    </citation>
    <scope>NUCLEOTIDE SEQUENCE</scope>
    <source>
        <strain evidence="18">CSCA 57</strain>
    </source>
</reference>
<gene>
    <name evidence="18" type="ORF">KDL01_23785</name>
</gene>
<feature type="chain" id="PRO_5038821599" evidence="15">
    <location>
        <begin position="21"/>
        <end position="728"/>
    </location>
</feature>
<evidence type="ECO:0000256" key="12">
    <source>
        <dbReference type="ARBA" id="ARBA00034000"/>
    </source>
</evidence>
<keyword evidence="19" id="KW-1185">Reference proteome</keyword>
<evidence type="ECO:0000256" key="11">
    <source>
        <dbReference type="ARBA" id="ARBA00023316"/>
    </source>
</evidence>
<evidence type="ECO:0000256" key="15">
    <source>
        <dbReference type="SAM" id="SignalP"/>
    </source>
</evidence>
<dbReference type="PANTHER" id="PTHR32282:SF33">
    <property type="entry name" value="PEPTIDOGLYCAN GLYCOSYLTRANSFERASE"/>
    <property type="match status" value="1"/>
</dbReference>
<dbReference type="Pfam" id="PF00912">
    <property type="entry name" value="Transgly"/>
    <property type="match status" value="1"/>
</dbReference>
<dbReference type="GO" id="GO:0071555">
    <property type="term" value="P:cell wall organization"/>
    <property type="evidence" value="ECO:0007669"/>
    <property type="project" value="UniProtKB-KW"/>
</dbReference>
<evidence type="ECO:0000313" key="18">
    <source>
        <dbReference type="EMBL" id="MBR7836320.1"/>
    </source>
</evidence>
<feature type="region of interest" description="Disordered" evidence="14">
    <location>
        <begin position="688"/>
        <end position="728"/>
    </location>
</feature>
<dbReference type="GO" id="GO:0030288">
    <property type="term" value="C:outer membrane-bounded periplasmic space"/>
    <property type="evidence" value="ECO:0007669"/>
    <property type="project" value="TreeGrafter"/>
</dbReference>
<dbReference type="SUPFAM" id="SSF56601">
    <property type="entry name" value="beta-lactamase/transpeptidase-like"/>
    <property type="match status" value="1"/>
</dbReference>
<evidence type="ECO:0000256" key="5">
    <source>
        <dbReference type="ARBA" id="ARBA00022676"/>
    </source>
</evidence>
<keyword evidence="9" id="KW-0573">Peptidoglycan synthesis</keyword>
<name>A0A941ERU5_9ACTN</name>
<organism evidence="18 19">
    <name type="scientific">Actinospica durhamensis</name>
    <dbReference type="NCBI Taxonomy" id="1508375"/>
    <lineage>
        <taxon>Bacteria</taxon>
        <taxon>Bacillati</taxon>
        <taxon>Actinomycetota</taxon>
        <taxon>Actinomycetes</taxon>
        <taxon>Catenulisporales</taxon>
        <taxon>Actinospicaceae</taxon>
        <taxon>Actinospica</taxon>
    </lineage>
</organism>
<comment type="caution">
    <text evidence="18">The sequence shown here is derived from an EMBL/GenBank/DDBJ whole genome shotgun (WGS) entry which is preliminary data.</text>
</comment>
<evidence type="ECO:0000256" key="14">
    <source>
        <dbReference type="SAM" id="MobiDB-lite"/>
    </source>
</evidence>
<keyword evidence="11" id="KW-0961">Cell wall biogenesis/degradation</keyword>
<dbReference type="GO" id="GO:0009002">
    <property type="term" value="F:serine-type D-Ala-D-Ala carboxypeptidase activity"/>
    <property type="evidence" value="ECO:0007669"/>
    <property type="project" value="UniProtKB-EC"/>
</dbReference>
<evidence type="ECO:0000256" key="6">
    <source>
        <dbReference type="ARBA" id="ARBA00022679"/>
    </source>
</evidence>
<keyword evidence="6" id="KW-0808">Transferase</keyword>
<accession>A0A941ERU5</accession>
<dbReference type="InterPro" id="IPR023346">
    <property type="entry name" value="Lysozyme-like_dom_sf"/>
</dbReference>
<evidence type="ECO:0000256" key="2">
    <source>
        <dbReference type="ARBA" id="ARBA00007739"/>
    </source>
</evidence>
<evidence type="ECO:0000256" key="8">
    <source>
        <dbReference type="ARBA" id="ARBA00022960"/>
    </source>
</evidence>
<sequence length="728" mass="75776">MAISGAAGLLIAGLLLPGAAAVGLTAKSASDGFENLPVSFEAPALPQRTQIYAADGSLIATTWDDNMHGNRVVVPYDKISSAMPEALVAIEDQRFYQHGGIDLKGTLRALVNDSSGGSLQGGSSIAQQYVKNVLEVEAGENAAAQQAAIADTLDRKIVELKDAIAVEKQMSKQELLDRYLNIVYFGNDSYGVETAAERYFSTTAAKLTVPQAALLAAIVNSPTMYDPLQHPEEALARRNIVLQDMASPTLHYLTAAQAAAYEKTPLNLKPTTPHDGCITAQKSAAFFCNYVYDTFISDADYGSTVAAREAMWDEGGLSITTTMKTKNETSADTAISKYVKSTDKVASAMVEATPGTGAIVAMAQSQTMGNGKGQTYINLSSDPAHSGTNGFQAGSSFKIFVGLAALEQGISPSLAIDAPHQIDDAGTNFVACAGTQTSVPWSSDGSSYSPSNDDGTNGPTNMIDGFANSVNTYFIRLEEKTGLCQPATIAKSMGITQDNDSGNGAALQQIPSFTLGTNNITVIEMAEAYATLASGGTYCKPYVITAVSDSSGKQYAAQKPQCAQVLDTNTVNELTYLLQGVVKFGTAATKVPLDGREVAGKTGTTDGGVATWFDGYTPQLAAAVWTGFINWNSTTKMEHIEIGNTYYSNQVAGASISAPIFNKAMTAALQGVPWQNFTAPVGFDNSGNSATPGKGAGGVNGGTTGTTAGGNGGNNGNGNTNGLFGGLF</sequence>
<dbReference type="Pfam" id="PF00905">
    <property type="entry name" value="Transpeptidase"/>
    <property type="match status" value="1"/>
</dbReference>
<evidence type="ECO:0000256" key="7">
    <source>
        <dbReference type="ARBA" id="ARBA00022801"/>
    </source>
</evidence>
<evidence type="ECO:0000256" key="4">
    <source>
        <dbReference type="ARBA" id="ARBA00022670"/>
    </source>
</evidence>
<dbReference type="AlphaFoldDB" id="A0A941ERU5"/>
<feature type="compositionally biased region" description="Gly residues" evidence="14">
    <location>
        <begin position="694"/>
        <end position="716"/>
    </location>
</feature>
<evidence type="ECO:0000256" key="10">
    <source>
        <dbReference type="ARBA" id="ARBA00023268"/>
    </source>
</evidence>
<dbReference type="GO" id="GO:0008658">
    <property type="term" value="F:penicillin binding"/>
    <property type="evidence" value="ECO:0007669"/>
    <property type="project" value="InterPro"/>
</dbReference>
<dbReference type="InterPro" id="IPR001264">
    <property type="entry name" value="Glyco_trans_51"/>
</dbReference>
<keyword evidence="5" id="KW-0328">Glycosyltransferase</keyword>
<keyword evidence="7" id="KW-0378">Hydrolase</keyword>
<evidence type="ECO:0000256" key="3">
    <source>
        <dbReference type="ARBA" id="ARBA00022645"/>
    </source>
</evidence>